<dbReference type="Pfam" id="PF08298">
    <property type="entry name" value="AAA_PrkA"/>
    <property type="match status" value="1"/>
</dbReference>
<dbReference type="Gene3D" id="3.40.50.300">
    <property type="entry name" value="P-loop containing nucleotide triphosphate hydrolases"/>
    <property type="match status" value="1"/>
</dbReference>
<accession>A0A511ZJP1</accession>
<protein>
    <submittedName>
        <fullName evidence="2">Protein PrkA</fullName>
    </submittedName>
</protein>
<proteinExistence type="predicted"/>
<sequence>MDILNKVKNDRETEKQLGWEGTFAEYLDLVKENPTIAQTAHSRVYNMIKNAGVKEKDNHKMYQFFGSAIFGLESAIESLVEEYFHPAARRLDVRKRILLLMGPVSGGKSTIVSLLKRGLEQYSRTDEGAVYAIKNCPMHEDPLHLIPQHLREDFYEEYGIRIEGSLSPLNTMRLEKEYGGRIEDVKVQRIFFSEDKRVGIGTFSPSDPKSQDIADLTGSIDFSTIAEFGSESDPRAYRFDGELNKANRGMMEFQEILKSDEKFLWHLLSLTQEGNFKAGRFALISADELIIAHTNESEYKSFISNKKNEALHSRMIVMPIPYNLKVSEEERIYQKMIQESDIADVHVAPHALRAAAIFSILTRLKESKKQTVDVVKKMRLYDGESVEGYNQIDVEDLLNEYADEGMSGIDPRYVINRISSTIIRKEVPSINALDVLRSLKEGLNQHPSISKDDLDKYLNYISIARKEYDEIAKKEVQKAFVYSYEESAKTLMDNYLDNVEAYCNQNKLRDPLTGEEMNPDEKLMRSIEEQIGISENAKKGFREEILIRLSAYARKGKRFDYQSHERLREAIQKKLFADLKDVVKITTSSKTPNESQLKKINEVIARLIDEHGYNSVSANELLRYVGSLLNR</sequence>
<evidence type="ECO:0000313" key="2">
    <source>
        <dbReference type="EMBL" id="GEN87650.1"/>
    </source>
</evidence>
<dbReference type="InterPro" id="IPR010650">
    <property type="entry name" value="PrkA_C"/>
</dbReference>
<dbReference type="AlphaFoldDB" id="A0A511ZJP1"/>
<dbReference type="Proteomes" id="UP000321558">
    <property type="component" value="Unassembled WGS sequence"/>
</dbReference>
<keyword evidence="3" id="KW-1185">Reference proteome</keyword>
<dbReference type="SUPFAM" id="SSF52540">
    <property type="entry name" value="P-loop containing nucleoside triphosphate hydrolases"/>
    <property type="match status" value="1"/>
</dbReference>
<name>A0A511ZJP1_9BACI</name>
<dbReference type="InterPro" id="IPR027417">
    <property type="entry name" value="P-loop_NTPase"/>
</dbReference>
<dbReference type="EMBL" id="BJYM01000009">
    <property type="protein sequence ID" value="GEN87650.1"/>
    <property type="molecule type" value="Genomic_DNA"/>
</dbReference>
<feature type="domain" description="PrkA AAA" evidence="1">
    <location>
        <begin position="21"/>
        <end position="371"/>
    </location>
</feature>
<comment type="caution">
    <text evidence="2">The sequence shown here is derived from an EMBL/GenBank/DDBJ whole genome shotgun (WGS) entry which is preliminary data.</text>
</comment>
<gene>
    <name evidence="2" type="primary">prkA</name>
    <name evidence="2" type="ORF">OSO01_23890</name>
</gene>
<evidence type="ECO:0000259" key="1">
    <source>
        <dbReference type="SMART" id="SM00763"/>
    </source>
</evidence>
<reference evidence="2 3" key="1">
    <citation type="submission" date="2019-07" db="EMBL/GenBank/DDBJ databases">
        <title>Whole genome shotgun sequence of Oceanobacillus sojae NBRC 105379.</title>
        <authorList>
            <person name="Hosoyama A."/>
            <person name="Uohara A."/>
            <person name="Ohji S."/>
            <person name="Ichikawa N."/>
        </authorList>
    </citation>
    <scope>NUCLEOTIDE SEQUENCE [LARGE SCALE GENOMIC DNA]</scope>
    <source>
        <strain evidence="2 3">NBRC 105379</strain>
    </source>
</reference>
<dbReference type="PANTHER" id="PTHR30267:SF2">
    <property type="entry name" value="PROTEIN PRKA"/>
    <property type="match status" value="1"/>
</dbReference>
<dbReference type="InterPro" id="IPR016230">
    <property type="entry name" value="PrkA/YeaG"/>
</dbReference>
<dbReference type="PANTHER" id="PTHR30267">
    <property type="entry name" value="PROTEIN KINASE PRKA"/>
    <property type="match status" value="1"/>
</dbReference>
<dbReference type="InterPro" id="IPR013153">
    <property type="entry name" value="Prk_AAA"/>
</dbReference>
<evidence type="ECO:0000313" key="3">
    <source>
        <dbReference type="Proteomes" id="UP000321558"/>
    </source>
</evidence>
<dbReference type="PIRSF" id="PIRSF000549">
    <property type="entry name" value="Ser_prot_kin"/>
    <property type="match status" value="1"/>
</dbReference>
<dbReference type="Pfam" id="PF06798">
    <property type="entry name" value="PrkA"/>
    <property type="match status" value="1"/>
</dbReference>
<dbReference type="SMART" id="SM00763">
    <property type="entry name" value="AAA_PrkA"/>
    <property type="match status" value="1"/>
</dbReference>
<dbReference type="RefSeq" id="WP_147210620.1">
    <property type="nucleotide sequence ID" value="NZ_BJYM01000009.1"/>
</dbReference>
<dbReference type="OrthoDB" id="9761914at2"/>
<dbReference type="GO" id="GO:0004672">
    <property type="term" value="F:protein kinase activity"/>
    <property type="evidence" value="ECO:0007669"/>
    <property type="project" value="InterPro"/>
</dbReference>
<dbReference type="STRING" id="582851.GCA_900162665_01108"/>
<organism evidence="2 3">
    <name type="scientific">Oceanobacillus sojae</name>
    <dbReference type="NCBI Taxonomy" id="582851"/>
    <lineage>
        <taxon>Bacteria</taxon>
        <taxon>Bacillati</taxon>
        <taxon>Bacillota</taxon>
        <taxon>Bacilli</taxon>
        <taxon>Bacillales</taxon>
        <taxon>Bacillaceae</taxon>
        <taxon>Oceanobacillus</taxon>
    </lineage>
</organism>